<evidence type="ECO:0000313" key="4">
    <source>
        <dbReference type="Proteomes" id="UP001419268"/>
    </source>
</evidence>
<dbReference type="GO" id="GO:0042393">
    <property type="term" value="F:histone binding"/>
    <property type="evidence" value="ECO:0007669"/>
    <property type="project" value="UniProtKB-UniRule"/>
</dbReference>
<name>A0AAP0J4M3_9MAGN</name>
<dbReference type="GO" id="GO:0000976">
    <property type="term" value="F:transcription cis-regulatory region binding"/>
    <property type="evidence" value="ECO:0007669"/>
    <property type="project" value="TreeGrafter"/>
</dbReference>
<dbReference type="GO" id="GO:0003712">
    <property type="term" value="F:transcription coregulator activity"/>
    <property type="evidence" value="ECO:0007669"/>
    <property type="project" value="TreeGrafter"/>
</dbReference>
<dbReference type="PANTHER" id="PTHR12321:SF98">
    <property type="entry name" value="PHD FINGER PROTEIN ALFIN-LIKE 5"/>
    <property type="match status" value="1"/>
</dbReference>
<keyword evidence="1" id="KW-0804">Transcription</keyword>
<feature type="domain" description="Alfin N-terminal" evidence="2">
    <location>
        <begin position="10"/>
        <end position="116"/>
    </location>
</feature>
<evidence type="ECO:0000256" key="1">
    <source>
        <dbReference type="RuleBase" id="RU369089"/>
    </source>
</evidence>
<dbReference type="Pfam" id="PF12165">
    <property type="entry name" value="Alfin"/>
    <property type="match status" value="1"/>
</dbReference>
<evidence type="ECO:0000313" key="3">
    <source>
        <dbReference type="EMBL" id="KAK9126333.1"/>
    </source>
</evidence>
<dbReference type="Proteomes" id="UP001419268">
    <property type="component" value="Unassembled WGS sequence"/>
</dbReference>
<comment type="similarity">
    <text evidence="1">Belongs to the Alfin family.</text>
</comment>
<comment type="subcellular location">
    <subcellularLocation>
        <location evidence="1">Nucleus</location>
    </subcellularLocation>
</comment>
<accession>A0AAP0J4M3</accession>
<proteinExistence type="inferred from homology"/>
<dbReference type="GO" id="GO:0006355">
    <property type="term" value="P:regulation of DNA-templated transcription"/>
    <property type="evidence" value="ECO:0007669"/>
    <property type="project" value="UniProtKB-UniRule"/>
</dbReference>
<keyword evidence="4" id="KW-1185">Reference proteome</keyword>
<reference evidence="3 4" key="1">
    <citation type="submission" date="2024-01" db="EMBL/GenBank/DDBJ databases">
        <title>Genome assemblies of Stephania.</title>
        <authorList>
            <person name="Yang L."/>
        </authorList>
    </citation>
    <scope>NUCLEOTIDE SEQUENCE [LARGE SCALE GENOMIC DNA]</scope>
    <source>
        <strain evidence="3">JXDWG</strain>
        <tissue evidence="3">Leaf</tissue>
    </source>
</reference>
<dbReference type="GO" id="GO:0005634">
    <property type="term" value="C:nucleus"/>
    <property type="evidence" value="ECO:0007669"/>
    <property type="project" value="UniProtKB-SubCell"/>
</dbReference>
<dbReference type="InterPro" id="IPR021998">
    <property type="entry name" value="Alfin_N"/>
</dbReference>
<dbReference type="GO" id="GO:0008270">
    <property type="term" value="F:zinc ion binding"/>
    <property type="evidence" value="ECO:0007669"/>
    <property type="project" value="UniProtKB-KW"/>
</dbReference>
<comment type="subunit">
    <text evidence="1">Interacts with H3K4me3 and to a lesser extent with H3K4me2.</text>
</comment>
<keyword evidence="1" id="KW-0539">Nucleus</keyword>
<keyword evidence="1" id="KW-0862">Zinc</keyword>
<dbReference type="GO" id="GO:0006325">
    <property type="term" value="P:chromatin organization"/>
    <property type="evidence" value="ECO:0007669"/>
    <property type="project" value="UniProtKB-UniRule"/>
</dbReference>
<comment type="function">
    <text evidence="1">Histone-binding component that specifically recognizes H3 tails trimethylated on 'Lys-4' (H3K4me3), which mark transcription start sites of virtually all active genes.</text>
</comment>
<keyword evidence="1" id="KW-0479">Metal-binding</keyword>
<keyword evidence="1" id="KW-0156">Chromatin regulator</keyword>
<keyword evidence="1" id="KW-0863">Zinc-finger</keyword>
<evidence type="ECO:0000259" key="2">
    <source>
        <dbReference type="Pfam" id="PF12165"/>
    </source>
</evidence>
<organism evidence="3 4">
    <name type="scientific">Stephania cephalantha</name>
    <dbReference type="NCBI Taxonomy" id="152367"/>
    <lineage>
        <taxon>Eukaryota</taxon>
        <taxon>Viridiplantae</taxon>
        <taxon>Streptophyta</taxon>
        <taxon>Embryophyta</taxon>
        <taxon>Tracheophyta</taxon>
        <taxon>Spermatophyta</taxon>
        <taxon>Magnoliopsida</taxon>
        <taxon>Ranunculales</taxon>
        <taxon>Menispermaceae</taxon>
        <taxon>Menispermoideae</taxon>
        <taxon>Cissampelideae</taxon>
        <taxon>Stephania</taxon>
    </lineage>
</organism>
<sequence length="116" mass="13046">MDSPPPPDVEVYDHFFRGRHALIEALTTDLDEFLEICDPEKECLCLSADGNKMSWDLTSPPPHLPPPDLHGPVPGVFFKREDMPLSEWLLKIALQCDTWLNSVASHRGAHLDTSAR</sequence>
<keyword evidence="1" id="KW-0805">Transcription regulation</keyword>
<dbReference type="EMBL" id="JBBNAG010000006">
    <property type="protein sequence ID" value="KAK9126333.1"/>
    <property type="molecule type" value="Genomic_DNA"/>
</dbReference>
<dbReference type="PANTHER" id="PTHR12321">
    <property type="entry name" value="CPG BINDING PROTEIN"/>
    <property type="match status" value="1"/>
</dbReference>
<protein>
    <recommendedName>
        <fullName evidence="1">PHD finger protein ALFIN-LIKE</fullName>
    </recommendedName>
</protein>
<comment type="caution">
    <text evidence="3">The sequence shown here is derived from an EMBL/GenBank/DDBJ whole genome shotgun (WGS) entry which is preliminary data.</text>
</comment>
<comment type="domain">
    <text evidence="1">The PHD-type zinc finger mediates the binding to H3K4me3.</text>
</comment>
<dbReference type="InterPro" id="IPR045104">
    <property type="entry name" value="Alfin"/>
</dbReference>
<dbReference type="AlphaFoldDB" id="A0AAP0J4M3"/>
<gene>
    <name evidence="3" type="ORF">Scep_015179</name>
</gene>